<dbReference type="KEGG" id="chrm:FYK34_06170"/>
<proteinExistence type="predicted"/>
<dbReference type="EMBL" id="CP043473">
    <property type="protein sequence ID" value="QEL55180.1"/>
    <property type="molecule type" value="Genomic_DNA"/>
</dbReference>
<sequence>MPWEKILPVFFIAPLLIYGISLENKRRAKIAQGMAKDWLQASYAGCYIRSMQSSTNRWPVVVTMKVYTSKDEDFEIKLKVGSFFGGVFNDKIHIVYIRKLKIQD</sequence>
<keyword evidence="3" id="KW-1185">Reference proteome</keyword>
<organism evidence="2 3">
    <name type="scientific">Chromobacterium paludis</name>
    <dbReference type="NCBI Taxonomy" id="2605945"/>
    <lineage>
        <taxon>Bacteria</taxon>
        <taxon>Pseudomonadati</taxon>
        <taxon>Pseudomonadota</taxon>
        <taxon>Betaproteobacteria</taxon>
        <taxon>Neisseriales</taxon>
        <taxon>Chromobacteriaceae</taxon>
        <taxon>Chromobacterium</taxon>
    </lineage>
</organism>
<gene>
    <name evidence="2" type="ORF">FYK34_06170</name>
</gene>
<dbReference type="AlphaFoldDB" id="A0A5C1DEJ9"/>
<accession>A0A5C1DEJ9</accession>
<reference evidence="2 3" key="1">
    <citation type="submission" date="2019-08" db="EMBL/GenBank/DDBJ databases">
        <title>Chromobacterium paludis, a novel bacterium isolated from a Maryland marsh pond.</title>
        <authorList>
            <person name="Blackburn M.B."/>
            <person name="Gundersen-Rindal D.E."/>
        </authorList>
    </citation>
    <scope>NUCLEOTIDE SEQUENCE [LARGE SCALE GENOMIC DNA]</scope>
    <source>
        <strain evidence="3">IIBBL 257-1</strain>
    </source>
</reference>
<keyword evidence="1" id="KW-0472">Membrane</keyword>
<name>A0A5C1DEJ9_9NEIS</name>
<evidence type="ECO:0000313" key="3">
    <source>
        <dbReference type="Proteomes" id="UP000322079"/>
    </source>
</evidence>
<evidence type="ECO:0008006" key="4">
    <source>
        <dbReference type="Google" id="ProtNLM"/>
    </source>
</evidence>
<dbReference type="RefSeq" id="WP_149295550.1">
    <property type="nucleotide sequence ID" value="NZ_CP043473.1"/>
</dbReference>
<protein>
    <recommendedName>
        <fullName evidence="4">DUF3301 domain-containing protein</fullName>
    </recommendedName>
</protein>
<keyword evidence="1" id="KW-0812">Transmembrane</keyword>
<keyword evidence="1" id="KW-1133">Transmembrane helix</keyword>
<evidence type="ECO:0000313" key="2">
    <source>
        <dbReference type="EMBL" id="QEL55180.1"/>
    </source>
</evidence>
<evidence type="ECO:0000256" key="1">
    <source>
        <dbReference type="SAM" id="Phobius"/>
    </source>
</evidence>
<feature type="transmembrane region" description="Helical" evidence="1">
    <location>
        <begin position="6"/>
        <end position="22"/>
    </location>
</feature>
<dbReference type="Proteomes" id="UP000322079">
    <property type="component" value="Chromosome"/>
</dbReference>